<evidence type="ECO:0000256" key="15">
    <source>
        <dbReference type="ARBA" id="ARBA00023136"/>
    </source>
</evidence>
<evidence type="ECO:0000313" key="19">
    <source>
        <dbReference type="EMBL" id="NEN74969.1"/>
    </source>
</evidence>
<evidence type="ECO:0000256" key="8">
    <source>
        <dbReference type="ARBA" id="ARBA00022532"/>
    </source>
</evidence>
<dbReference type="RefSeq" id="WP_159990259.1">
    <property type="nucleotide sequence ID" value="NZ_CP047165.1"/>
</dbReference>
<evidence type="ECO:0000313" key="20">
    <source>
        <dbReference type="Proteomes" id="UP000477651"/>
    </source>
</evidence>
<dbReference type="PANTHER" id="PTHR38689">
    <property type="entry name" value="SUCCINATE DEHYDROGENASE HYDROPHOBIC MEMBRANE ANCHOR SUBUNIT"/>
    <property type="match status" value="1"/>
</dbReference>
<dbReference type="GO" id="GO:0020037">
    <property type="term" value="F:heme binding"/>
    <property type="evidence" value="ECO:0007669"/>
    <property type="project" value="InterPro"/>
</dbReference>
<keyword evidence="9 17" id="KW-0349">Heme</keyword>
<comment type="pathway">
    <text evidence="3">Carbohydrate metabolism; tricarboxylic acid cycle.</text>
</comment>
<keyword evidence="11 17" id="KW-0479">Metal-binding</keyword>
<evidence type="ECO:0000256" key="18">
    <source>
        <dbReference type="SAM" id="Phobius"/>
    </source>
</evidence>
<evidence type="ECO:0000256" key="5">
    <source>
        <dbReference type="ARBA" id="ARBA00022448"/>
    </source>
</evidence>
<keyword evidence="13 18" id="KW-1133">Transmembrane helix</keyword>
<dbReference type="UniPathway" id="UPA00223"/>
<keyword evidence="15 18" id="KW-0472">Membrane</keyword>
<evidence type="ECO:0000256" key="16">
    <source>
        <dbReference type="PIRSR" id="PIRSR000169-1"/>
    </source>
</evidence>
<dbReference type="Pfam" id="PF01127">
    <property type="entry name" value="Sdh_cyt"/>
    <property type="match status" value="1"/>
</dbReference>
<dbReference type="InterPro" id="IPR000701">
    <property type="entry name" value="SuccDH_FuR_B_TM-su"/>
</dbReference>
<dbReference type="NCBIfam" id="TIGR02968">
    <property type="entry name" value="succ_dehyd_anc"/>
    <property type="match status" value="1"/>
</dbReference>
<evidence type="ECO:0000256" key="11">
    <source>
        <dbReference type="ARBA" id="ARBA00022723"/>
    </source>
</evidence>
<dbReference type="SUPFAM" id="SSF81343">
    <property type="entry name" value="Fumarate reductase respiratory complex transmembrane subunits"/>
    <property type="match status" value="1"/>
</dbReference>
<evidence type="ECO:0000256" key="12">
    <source>
        <dbReference type="ARBA" id="ARBA00022982"/>
    </source>
</evidence>
<evidence type="ECO:0000256" key="7">
    <source>
        <dbReference type="ARBA" id="ARBA00022519"/>
    </source>
</evidence>
<comment type="subcellular location">
    <subcellularLocation>
        <location evidence="2">Cell inner membrane</location>
        <topology evidence="2">Multi-pass membrane protein</topology>
    </subcellularLocation>
</comment>
<dbReference type="GO" id="GO:0009055">
    <property type="term" value="F:electron transfer activity"/>
    <property type="evidence" value="ECO:0007669"/>
    <property type="project" value="TreeGrafter"/>
</dbReference>
<evidence type="ECO:0000256" key="17">
    <source>
        <dbReference type="PIRSR" id="PIRSR000169-2"/>
    </source>
</evidence>
<keyword evidence="14 17" id="KW-0408">Iron</keyword>
<protein>
    <recommendedName>
        <fullName evidence="4">Succinate dehydrogenase hydrophobic membrane anchor subunit</fullName>
    </recommendedName>
</protein>
<evidence type="ECO:0000256" key="1">
    <source>
        <dbReference type="ARBA" id="ARBA00004050"/>
    </source>
</evidence>
<feature type="binding site" evidence="16">
    <location>
        <position position="94"/>
    </location>
    <ligand>
        <name>a ubiquinone</name>
        <dbReference type="ChEBI" id="CHEBI:16389"/>
    </ligand>
</feature>
<feature type="transmembrane region" description="Helical" evidence="18">
    <location>
        <begin position="57"/>
        <end position="84"/>
    </location>
</feature>
<dbReference type="InterPro" id="IPR014312">
    <property type="entry name" value="Succ_DH_anchor"/>
</dbReference>
<evidence type="ECO:0000256" key="13">
    <source>
        <dbReference type="ARBA" id="ARBA00022989"/>
    </source>
</evidence>
<feature type="transmembrane region" description="Helical" evidence="18">
    <location>
        <begin position="27"/>
        <end position="45"/>
    </location>
</feature>
<evidence type="ECO:0000256" key="6">
    <source>
        <dbReference type="ARBA" id="ARBA00022475"/>
    </source>
</evidence>
<dbReference type="GO" id="GO:0006099">
    <property type="term" value="P:tricarboxylic acid cycle"/>
    <property type="evidence" value="ECO:0007669"/>
    <property type="project" value="UniProtKB-UniPathway"/>
</dbReference>
<keyword evidence="5" id="KW-0813">Transport</keyword>
<evidence type="ECO:0000256" key="10">
    <source>
        <dbReference type="ARBA" id="ARBA00022692"/>
    </source>
</evidence>
<dbReference type="GO" id="GO:0046872">
    <property type="term" value="F:metal ion binding"/>
    <property type="evidence" value="ECO:0007669"/>
    <property type="project" value="UniProtKB-KW"/>
</dbReference>
<dbReference type="PIRSF" id="PIRSF000169">
    <property type="entry name" value="SDH_D"/>
    <property type="match status" value="1"/>
</dbReference>
<dbReference type="Proteomes" id="UP000477651">
    <property type="component" value="Unassembled WGS sequence"/>
</dbReference>
<dbReference type="EMBL" id="JAAGYR010000002">
    <property type="protein sequence ID" value="NEN74969.1"/>
    <property type="molecule type" value="Genomic_DNA"/>
</dbReference>
<organism evidence="19 20">
    <name type="scientific">Pelistega ratti</name>
    <dbReference type="NCBI Taxonomy" id="2652177"/>
    <lineage>
        <taxon>Bacteria</taxon>
        <taxon>Pseudomonadati</taxon>
        <taxon>Pseudomonadota</taxon>
        <taxon>Betaproteobacteria</taxon>
        <taxon>Burkholderiales</taxon>
        <taxon>Alcaligenaceae</taxon>
        <taxon>Pelistega</taxon>
    </lineage>
</organism>
<evidence type="ECO:0000256" key="14">
    <source>
        <dbReference type="ARBA" id="ARBA00023004"/>
    </source>
</evidence>
<dbReference type="InterPro" id="IPR034804">
    <property type="entry name" value="SQR/QFR_C/D"/>
</dbReference>
<evidence type="ECO:0000256" key="2">
    <source>
        <dbReference type="ARBA" id="ARBA00004429"/>
    </source>
</evidence>
<name>A0A6L9Y3I1_9BURK</name>
<keyword evidence="6" id="KW-1003">Cell membrane</keyword>
<evidence type="ECO:0000256" key="4">
    <source>
        <dbReference type="ARBA" id="ARBA00019425"/>
    </source>
</evidence>
<reference evidence="19 20" key="1">
    <citation type="submission" date="2020-02" db="EMBL/GenBank/DDBJ databases">
        <title>Pelistega sp. NLN82 were isolated from wild rodents of the Hainan Island.</title>
        <authorList>
            <person name="Niu N."/>
            <person name="Zhou J."/>
        </authorList>
    </citation>
    <scope>NUCLEOTIDE SEQUENCE [LARGE SCALE GENOMIC DNA]</scope>
    <source>
        <strain evidence="19 20">NLN82</strain>
    </source>
</reference>
<evidence type="ECO:0000256" key="3">
    <source>
        <dbReference type="ARBA" id="ARBA00005163"/>
    </source>
</evidence>
<evidence type="ECO:0000256" key="9">
    <source>
        <dbReference type="ARBA" id="ARBA00022617"/>
    </source>
</evidence>
<proteinExistence type="predicted"/>
<dbReference type="Gene3D" id="1.20.1300.10">
    <property type="entry name" value="Fumarate reductase/succinate dehydrogenase, transmembrane subunit"/>
    <property type="match status" value="1"/>
</dbReference>
<dbReference type="CDD" id="cd03494">
    <property type="entry name" value="SQR_TypeC_SdhD"/>
    <property type="match status" value="1"/>
</dbReference>
<keyword evidence="7" id="KW-0997">Cell inner membrane</keyword>
<dbReference type="AlphaFoldDB" id="A0A6L9Y3I1"/>
<dbReference type="GO" id="GO:0005886">
    <property type="term" value="C:plasma membrane"/>
    <property type="evidence" value="ECO:0007669"/>
    <property type="project" value="UniProtKB-SubCell"/>
</dbReference>
<keyword evidence="12" id="KW-0249">Electron transport</keyword>
<comment type="cofactor">
    <cofactor evidence="17">
        <name>heme</name>
        <dbReference type="ChEBI" id="CHEBI:30413"/>
    </cofactor>
    <text evidence="17">The heme is bound between the two transmembrane subunits.</text>
</comment>
<comment type="function">
    <text evidence="1">Membrane-anchoring subunit of succinate dehydrogenase (SDH).</text>
</comment>
<feature type="binding site" description="axial binding residue" evidence="17">
    <location>
        <position position="82"/>
    </location>
    <ligand>
        <name>heme</name>
        <dbReference type="ChEBI" id="CHEBI:30413"/>
        <note>ligand shared with second transmembrane subunit</note>
    </ligand>
    <ligandPart>
        <name>Fe</name>
        <dbReference type="ChEBI" id="CHEBI:18248"/>
    </ligandPart>
</feature>
<dbReference type="PANTHER" id="PTHR38689:SF1">
    <property type="entry name" value="SUCCINATE DEHYDROGENASE HYDROPHOBIC MEMBRANE ANCHOR SUBUNIT"/>
    <property type="match status" value="1"/>
</dbReference>
<keyword evidence="20" id="KW-1185">Reference proteome</keyword>
<dbReference type="GO" id="GO:0017004">
    <property type="term" value="P:cytochrome complex assembly"/>
    <property type="evidence" value="ECO:0007669"/>
    <property type="project" value="TreeGrafter"/>
</dbReference>
<accession>A0A6L9Y3I1</accession>
<keyword evidence="8" id="KW-0816">Tricarboxylic acid cycle</keyword>
<sequence>MADEQYGRKRRVVGAHYGTIDFVAQRLTAFVLAVYAIGFLIALLFTPEITYDKWVHFFTFTCFGFPLGRVLVTIAFFSLAWHAWVGVRDVWMDYVKPFGLRLGLFAFTLLWLAGCVAYFAAIVWRI</sequence>
<gene>
    <name evidence="19" type="primary">sdhD</name>
    <name evidence="19" type="ORF">F9B74_01315</name>
</gene>
<comment type="caution">
    <text evidence="19">The sequence shown here is derived from an EMBL/GenBank/DDBJ whole genome shotgun (WGS) entry which is preliminary data.</text>
</comment>
<feature type="transmembrane region" description="Helical" evidence="18">
    <location>
        <begin position="104"/>
        <end position="124"/>
    </location>
</feature>
<keyword evidence="10 18" id="KW-0812">Transmembrane</keyword>